<organism evidence="9 10">
    <name type="scientific">Pseudooceanicola nitratireducens</name>
    <dbReference type="NCBI Taxonomy" id="517719"/>
    <lineage>
        <taxon>Bacteria</taxon>
        <taxon>Pseudomonadati</taxon>
        <taxon>Pseudomonadota</taxon>
        <taxon>Alphaproteobacteria</taxon>
        <taxon>Rhodobacterales</taxon>
        <taxon>Paracoccaceae</taxon>
        <taxon>Pseudooceanicola</taxon>
    </lineage>
</organism>
<dbReference type="GO" id="GO:0006081">
    <property type="term" value="P:aldehyde metabolic process"/>
    <property type="evidence" value="ECO:0007669"/>
    <property type="project" value="InterPro"/>
</dbReference>
<dbReference type="InterPro" id="IPR016161">
    <property type="entry name" value="Ald_DH/histidinol_DH"/>
</dbReference>
<dbReference type="InterPro" id="IPR016160">
    <property type="entry name" value="Ald_DH_CS_CYS"/>
</dbReference>
<comment type="similarity">
    <text evidence="1 4 7">Belongs to the aldehyde dehydrogenase family.</text>
</comment>
<dbReference type="OrthoDB" id="9812625at2"/>
<dbReference type="PANTHER" id="PTHR43570">
    <property type="entry name" value="ALDEHYDE DEHYDROGENASE"/>
    <property type="match status" value="1"/>
</dbReference>
<dbReference type="Pfam" id="PF00171">
    <property type="entry name" value="Aldedh"/>
    <property type="match status" value="1"/>
</dbReference>
<dbReference type="SUPFAM" id="SSF53720">
    <property type="entry name" value="ALDH-like"/>
    <property type="match status" value="1"/>
</dbReference>
<feature type="domain" description="Aldehyde dehydrogenase" evidence="8">
    <location>
        <begin position="25"/>
        <end position="448"/>
    </location>
</feature>
<dbReference type="InterPro" id="IPR015590">
    <property type="entry name" value="Aldehyde_DH_dom"/>
</dbReference>
<dbReference type="Gene3D" id="3.40.309.10">
    <property type="entry name" value="Aldehyde Dehydrogenase, Chain A, domain 2"/>
    <property type="match status" value="1"/>
</dbReference>
<protein>
    <recommendedName>
        <fullName evidence="4">Aldehyde dehydrogenase</fullName>
    </recommendedName>
</protein>
<keyword evidence="2 4" id="KW-0560">Oxidoreductase</keyword>
<evidence type="ECO:0000256" key="2">
    <source>
        <dbReference type="ARBA" id="ARBA00023002"/>
    </source>
</evidence>
<dbReference type="PROSITE" id="PS00687">
    <property type="entry name" value="ALDEHYDE_DEHYDR_GLU"/>
    <property type="match status" value="1"/>
</dbReference>
<dbReference type="Gene3D" id="3.40.605.10">
    <property type="entry name" value="Aldehyde Dehydrogenase, Chain A, domain 1"/>
    <property type="match status" value="1"/>
</dbReference>
<dbReference type="PIRSF" id="PIRSF036492">
    <property type="entry name" value="ALDH"/>
    <property type="match status" value="1"/>
</dbReference>
<dbReference type="PROSITE" id="PS00070">
    <property type="entry name" value="ALDEHYDE_DEHYDR_CYS"/>
    <property type="match status" value="1"/>
</dbReference>
<proteinExistence type="inferred from homology"/>
<evidence type="ECO:0000256" key="4">
    <source>
        <dbReference type="PIRNR" id="PIRNR036492"/>
    </source>
</evidence>
<dbReference type="CDD" id="cd07133">
    <property type="entry name" value="ALDH_CALDH_CalB"/>
    <property type="match status" value="1"/>
</dbReference>
<gene>
    <name evidence="9" type="ORF">SAMN05421762_3633</name>
</gene>
<evidence type="ECO:0000256" key="5">
    <source>
        <dbReference type="PIRSR" id="PIRSR036492-1"/>
    </source>
</evidence>
<name>A0A1I1QSZ8_9RHOB</name>
<feature type="active site" evidence="5 6">
    <location>
        <position position="224"/>
    </location>
</feature>
<dbReference type="GO" id="GO:0004029">
    <property type="term" value="F:aldehyde dehydrogenase (NAD+) activity"/>
    <property type="evidence" value="ECO:0007669"/>
    <property type="project" value="TreeGrafter"/>
</dbReference>
<dbReference type="STRING" id="517719.SAMN05421762_3633"/>
<dbReference type="GO" id="GO:0005737">
    <property type="term" value="C:cytoplasm"/>
    <property type="evidence" value="ECO:0007669"/>
    <property type="project" value="TreeGrafter"/>
</dbReference>
<dbReference type="RefSeq" id="WP_093455106.1">
    <property type="nucleotide sequence ID" value="NZ_FNZG01000013.1"/>
</dbReference>
<sequence length="481" mass="52727">MNSYATPIVPDTSIDDLKALFTCQKAASNANPYPSYEERCGNVEKLLKLTEKHKHDICNVIDKDFGNRSVRETTLSDLFLVIQGAKHARRHLRKWMRPRRVGTSLHSLPATCKVVPQPLGVIGNIAPWNYPYAIALLPAVHALAAGNRMMIKPSEVTVHTTELLGNLVSDNFDEDLLAVVTGGAELGNAFAELPFDHLIFTGSTAVGRKIAQAAAPNLTPVTLELGGKSPAIIDHSYNPAKAVSSILRGKVLNCGQTCIGVDYVFVPTEKLDGFVGDMKKGFTKFFPNLDGNVDYTTIVSDRHYDRLRNLVTDARDKGAKVVTVNPDGGEGNTNNRILPLNMVINPSDDMAVMQEEVFGPVLSIKTYDSLDEVTGYINSHDRPLALYWFGHDRAREKHMLQNTWAGGMCVNETLFHVFQEKLPFGGIGASGMGTHTGKAGFDSFSAHKPVFRQARLNSANLLNPPYSRLTDTLLAVMKKIV</sequence>
<evidence type="ECO:0000259" key="8">
    <source>
        <dbReference type="Pfam" id="PF00171"/>
    </source>
</evidence>
<keyword evidence="3" id="KW-0520">NAD</keyword>
<dbReference type="InterPro" id="IPR016162">
    <property type="entry name" value="Ald_DH_N"/>
</dbReference>
<evidence type="ECO:0000256" key="6">
    <source>
        <dbReference type="PROSITE-ProRule" id="PRU10007"/>
    </source>
</evidence>
<reference evidence="9 10" key="1">
    <citation type="submission" date="2016-10" db="EMBL/GenBank/DDBJ databases">
        <authorList>
            <person name="de Groot N.N."/>
        </authorList>
    </citation>
    <scope>NUCLEOTIDE SEQUENCE [LARGE SCALE GENOMIC DNA]</scope>
    <source>
        <strain evidence="9 10">DSM 29619</strain>
    </source>
</reference>
<feature type="active site" evidence="5">
    <location>
        <position position="258"/>
    </location>
</feature>
<evidence type="ECO:0000313" key="10">
    <source>
        <dbReference type="Proteomes" id="UP000231644"/>
    </source>
</evidence>
<evidence type="ECO:0000256" key="3">
    <source>
        <dbReference type="ARBA" id="ARBA00023027"/>
    </source>
</evidence>
<dbReference type="AlphaFoldDB" id="A0A1I1QSZ8"/>
<evidence type="ECO:0000256" key="7">
    <source>
        <dbReference type="RuleBase" id="RU003345"/>
    </source>
</evidence>
<dbReference type="InterPro" id="IPR016163">
    <property type="entry name" value="Ald_DH_C"/>
</dbReference>
<dbReference type="EMBL" id="FOLX01000004">
    <property type="protein sequence ID" value="SFD21170.1"/>
    <property type="molecule type" value="Genomic_DNA"/>
</dbReference>
<dbReference type="InterPro" id="IPR029510">
    <property type="entry name" value="Ald_DH_CS_GLU"/>
</dbReference>
<dbReference type="InterPro" id="IPR012394">
    <property type="entry name" value="Aldehyde_DH_NAD(P)"/>
</dbReference>
<dbReference type="PANTHER" id="PTHR43570:SF20">
    <property type="entry name" value="ALDEHYDE DEHYDROGENASE ALDX-RELATED"/>
    <property type="match status" value="1"/>
</dbReference>
<evidence type="ECO:0000256" key="1">
    <source>
        <dbReference type="ARBA" id="ARBA00009986"/>
    </source>
</evidence>
<dbReference type="Proteomes" id="UP000231644">
    <property type="component" value="Unassembled WGS sequence"/>
</dbReference>
<evidence type="ECO:0000313" key="9">
    <source>
        <dbReference type="EMBL" id="SFD21170.1"/>
    </source>
</evidence>
<accession>A0A1I1QSZ8</accession>
<keyword evidence="10" id="KW-1185">Reference proteome</keyword>